<organism evidence="1 2">
    <name type="scientific">Sporolactobacillus kofuensis</name>
    <dbReference type="NCBI Taxonomy" id="269672"/>
    <lineage>
        <taxon>Bacteria</taxon>
        <taxon>Bacillati</taxon>
        <taxon>Bacillota</taxon>
        <taxon>Bacilli</taxon>
        <taxon>Bacillales</taxon>
        <taxon>Sporolactobacillaceae</taxon>
        <taxon>Sporolactobacillus</taxon>
    </lineage>
</organism>
<proteinExistence type="predicted"/>
<name>A0ABW1WET5_9BACL</name>
<evidence type="ECO:0008006" key="3">
    <source>
        <dbReference type="Google" id="ProtNLM"/>
    </source>
</evidence>
<keyword evidence="2" id="KW-1185">Reference proteome</keyword>
<protein>
    <recommendedName>
        <fullName evidence="3">SCP domain-containing protein</fullName>
    </recommendedName>
</protein>
<dbReference type="RefSeq" id="WP_253051943.1">
    <property type="nucleotide sequence ID" value="NZ_JAMXWN010000001.1"/>
</dbReference>
<dbReference type="EMBL" id="JBHSTQ010000002">
    <property type="protein sequence ID" value="MFC6385595.1"/>
    <property type="molecule type" value="Genomic_DNA"/>
</dbReference>
<sequence length="182" mass="21251">MKLPVSFIRHHLLLVTLTCVLLIGTAGSAEVLHHVSAQSNHQFRPERQLSPVFQPERALMNMMNSERERLHMHPFDPEWNLFRSARIAAQKLEKGQDERIAMQEADNIINTEEKNNQQTVHHIILRESKKKIPVQELWRQLKQRHVFIDRTTKLQIGIGYAAGDQGRIWVILLKELHPKRGQ</sequence>
<accession>A0ABW1WET5</accession>
<gene>
    <name evidence="1" type="ORF">ACFP7A_03180</name>
</gene>
<comment type="caution">
    <text evidence="1">The sequence shown here is derived from an EMBL/GenBank/DDBJ whole genome shotgun (WGS) entry which is preliminary data.</text>
</comment>
<evidence type="ECO:0000313" key="2">
    <source>
        <dbReference type="Proteomes" id="UP001596267"/>
    </source>
</evidence>
<reference evidence="2" key="1">
    <citation type="journal article" date="2019" name="Int. J. Syst. Evol. Microbiol.">
        <title>The Global Catalogue of Microorganisms (GCM) 10K type strain sequencing project: providing services to taxonomists for standard genome sequencing and annotation.</title>
        <authorList>
            <consortium name="The Broad Institute Genomics Platform"/>
            <consortium name="The Broad Institute Genome Sequencing Center for Infectious Disease"/>
            <person name="Wu L."/>
            <person name="Ma J."/>
        </authorList>
    </citation>
    <scope>NUCLEOTIDE SEQUENCE [LARGE SCALE GENOMIC DNA]</scope>
    <source>
        <strain evidence="2">CCUG 42001</strain>
    </source>
</reference>
<dbReference type="Proteomes" id="UP001596267">
    <property type="component" value="Unassembled WGS sequence"/>
</dbReference>
<evidence type="ECO:0000313" key="1">
    <source>
        <dbReference type="EMBL" id="MFC6385595.1"/>
    </source>
</evidence>